<evidence type="ECO:0000313" key="2">
    <source>
        <dbReference type="EMBL" id="TGO54286.1"/>
    </source>
</evidence>
<reference evidence="2 3" key="1">
    <citation type="submission" date="2017-12" db="EMBL/GenBank/DDBJ databases">
        <title>Comparative genomics of Botrytis spp.</title>
        <authorList>
            <person name="Valero-Jimenez C.A."/>
            <person name="Tapia P."/>
            <person name="Veloso J."/>
            <person name="Silva-Moreno E."/>
            <person name="Staats M."/>
            <person name="Valdes J.H."/>
            <person name="Van Kan J.A.L."/>
        </authorList>
    </citation>
    <scope>NUCLEOTIDE SEQUENCE [LARGE SCALE GENOMIC DNA]</scope>
    <source>
        <strain evidence="2 3">MUCL2120</strain>
    </source>
</reference>
<feature type="region of interest" description="Disordered" evidence="1">
    <location>
        <begin position="27"/>
        <end position="49"/>
    </location>
</feature>
<sequence>MGNKNNRGQQKLVPMSVKIAEQQLAQKEQLSDKMETADQKWFAQKEAERKRWTEKRAEWENRQLEKKQAEENKLADKKAIEDDARKIAATMHFDCIQKHYAFVLKENGENKQLVITLNFIADPPTDKLALMKVLPEYSPAITHVQIKLLAPVQHVSRQNYHQRVQNMNKLMKHLNFFNLTELEVLVDMDSEDSFPQLKLAAAVHGLNFQDWTMAYQAVGGIHHYPIDRYSSYGKRLRGVHRAEFVGR</sequence>
<name>A0A4Z1HYX4_9HELO</name>
<organism evidence="2 3">
    <name type="scientific">Botryotinia narcissicola</name>
    <dbReference type="NCBI Taxonomy" id="278944"/>
    <lineage>
        <taxon>Eukaryota</taxon>
        <taxon>Fungi</taxon>
        <taxon>Dikarya</taxon>
        <taxon>Ascomycota</taxon>
        <taxon>Pezizomycotina</taxon>
        <taxon>Leotiomycetes</taxon>
        <taxon>Helotiales</taxon>
        <taxon>Sclerotiniaceae</taxon>
        <taxon>Botryotinia</taxon>
    </lineage>
</organism>
<dbReference type="AlphaFoldDB" id="A0A4Z1HYX4"/>
<dbReference type="Proteomes" id="UP000297452">
    <property type="component" value="Unassembled WGS sequence"/>
</dbReference>
<proteinExistence type="predicted"/>
<evidence type="ECO:0000256" key="1">
    <source>
        <dbReference type="SAM" id="MobiDB-lite"/>
    </source>
</evidence>
<protein>
    <submittedName>
        <fullName evidence="2">Uncharacterized protein</fullName>
    </submittedName>
</protein>
<keyword evidence="3" id="KW-1185">Reference proteome</keyword>
<gene>
    <name evidence="2" type="ORF">BOTNAR_0272g00120</name>
</gene>
<feature type="compositionally biased region" description="Basic and acidic residues" evidence="1">
    <location>
        <begin position="29"/>
        <end position="49"/>
    </location>
</feature>
<dbReference type="OrthoDB" id="3508181at2759"/>
<comment type="caution">
    <text evidence="2">The sequence shown here is derived from an EMBL/GenBank/DDBJ whole genome shotgun (WGS) entry which is preliminary data.</text>
</comment>
<dbReference type="EMBL" id="PQXJ01000272">
    <property type="protein sequence ID" value="TGO54286.1"/>
    <property type="molecule type" value="Genomic_DNA"/>
</dbReference>
<accession>A0A4Z1HYX4</accession>
<evidence type="ECO:0000313" key="3">
    <source>
        <dbReference type="Proteomes" id="UP000297452"/>
    </source>
</evidence>